<comment type="caution">
    <text evidence="10">Lacks conserved residue(s) required for the propagation of feature annotation.</text>
</comment>
<gene>
    <name evidence="11" type="ORF">GWI33_016032</name>
</gene>
<keyword evidence="3 10" id="KW-0716">Sensory transduction</keyword>
<evidence type="ECO:0000256" key="2">
    <source>
        <dbReference type="ARBA" id="ARBA00022475"/>
    </source>
</evidence>
<dbReference type="GO" id="GO:0005886">
    <property type="term" value="C:plasma membrane"/>
    <property type="evidence" value="ECO:0007669"/>
    <property type="project" value="UniProtKB-SubCell"/>
</dbReference>
<evidence type="ECO:0000313" key="11">
    <source>
        <dbReference type="EMBL" id="KAF7271072.1"/>
    </source>
</evidence>
<feature type="transmembrane region" description="Helical" evidence="10">
    <location>
        <begin position="72"/>
        <end position="93"/>
    </location>
</feature>
<keyword evidence="12" id="KW-1185">Reference proteome</keyword>
<proteinExistence type="inferred from homology"/>
<evidence type="ECO:0000256" key="3">
    <source>
        <dbReference type="ARBA" id="ARBA00022606"/>
    </source>
</evidence>
<protein>
    <recommendedName>
        <fullName evidence="10">Odorant receptor</fullName>
    </recommendedName>
</protein>
<keyword evidence="6 10" id="KW-1133">Transmembrane helix</keyword>
<keyword evidence="2" id="KW-1003">Cell membrane</keyword>
<feature type="transmembrane region" description="Helical" evidence="10">
    <location>
        <begin position="257"/>
        <end position="278"/>
    </location>
</feature>
<evidence type="ECO:0000256" key="10">
    <source>
        <dbReference type="RuleBase" id="RU351113"/>
    </source>
</evidence>
<feature type="transmembrane region" description="Helical" evidence="10">
    <location>
        <begin position="36"/>
        <end position="60"/>
    </location>
</feature>
<evidence type="ECO:0000256" key="5">
    <source>
        <dbReference type="ARBA" id="ARBA00022725"/>
    </source>
</evidence>
<name>A0A834I223_RHYFE</name>
<evidence type="ECO:0000256" key="1">
    <source>
        <dbReference type="ARBA" id="ARBA00004651"/>
    </source>
</evidence>
<dbReference type="EMBL" id="JAACXV010014020">
    <property type="protein sequence ID" value="KAF7271072.1"/>
    <property type="molecule type" value="Genomic_DNA"/>
</dbReference>
<evidence type="ECO:0000256" key="7">
    <source>
        <dbReference type="ARBA" id="ARBA00023136"/>
    </source>
</evidence>
<dbReference type="PANTHER" id="PTHR21137">
    <property type="entry name" value="ODORANT RECEPTOR"/>
    <property type="match status" value="1"/>
</dbReference>
<dbReference type="Proteomes" id="UP000625711">
    <property type="component" value="Unassembled WGS sequence"/>
</dbReference>
<evidence type="ECO:0000256" key="8">
    <source>
        <dbReference type="ARBA" id="ARBA00023170"/>
    </source>
</evidence>
<reference evidence="11" key="1">
    <citation type="submission" date="2020-08" db="EMBL/GenBank/DDBJ databases">
        <title>Genome sequencing and assembly of the red palm weevil Rhynchophorus ferrugineus.</title>
        <authorList>
            <person name="Dias G.B."/>
            <person name="Bergman C.M."/>
            <person name="Manee M."/>
        </authorList>
    </citation>
    <scope>NUCLEOTIDE SEQUENCE</scope>
    <source>
        <strain evidence="11">AA-2017</strain>
        <tissue evidence="11">Whole larva</tissue>
    </source>
</reference>
<feature type="transmembrane region" description="Helical" evidence="10">
    <location>
        <begin position="129"/>
        <end position="154"/>
    </location>
</feature>
<dbReference type="GO" id="GO:0005549">
    <property type="term" value="F:odorant binding"/>
    <property type="evidence" value="ECO:0007669"/>
    <property type="project" value="InterPro"/>
</dbReference>
<sequence>MSKIQILRQARILMIVGGVWKIPFSKNPNIYTLYKIYAYVIQLFYVLVACCMFIEFFYLLNSEDVKKLTDNLKITISCSLVAVKALIFQAGAFPKLVKNMIAEEKNILESSNDEIKTLYWKFVSYINKCATGILVVAGVTAVLLVIAGSVIGLMNKSETKPMLFLAHFPFDQQKHYKASMIIQMISVVIATTYFCMSQIFYLCILTFVKAKLKILQVHLKHFKNESGISNVKKINNFIKLHQNIISFVGDLNKSIKYLLLIEFLLSSVNIASVTYQLISASTIADLLFSFTYLMLLIGQLFILAWHANEIKVESIAVSDAIYQSHWYETDINTQKLIFMIILRSHRPLLLTIGPFKPLTTHTVISVMNAAYSFIMVMTSSN</sequence>
<comment type="subcellular location">
    <subcellularLocation>
        <location evidence="1 10">Cell membrane</location>
        <topology evidence="1 10">Multi-pass membrane protein</topology>
    </subcellularLocation>
</comment>
<evidence type="ECO:0000256" key="6">
    <source>
        <dbReference type="ARBA" id="ARBA00022989"/>
    </source>
</evidence>
<keyword evidence="5 10" id="KW-0552">Olfaction</keyword>
<keyword evidence="9 10" id="KW-0807">Transducer</keyword>
<organism evidence="11 12">
    <name type="scientific">Rhynchophorus ferrugineus</name>
    <name type="common">Red palm weevil</name>
    <name type="synonym">Curculio ferrugineus</name>
    <dbReference type="NCBI Taxonomy" id="354439"/>
    <lineage>
        <taxon>Eukaryota</taxon>
        <taxon>Metazoa</taxon>
        <taxon>Ecdysozoa</taxon>
        <taxon>Arthropoda</taxon>
        <taxon>Hexapoda</taxon>
        <taxon>Insecta</taxon>
        <taxon>Pterygota</taxon>
        <taxon>Neoptera</taxon>
        <taxon>Endopterygota</taxon>
        <taxon>Coleoptera</taxon>
        <taxon>Polyphaga</taxon>
        <taxon>Cucujiformia</taxon>
        <taxon>Curculionidae</taxon>
        <taxon>Dryophthorinae</taxon>
        <taxon>Rhynchophorus</taxon>
    </lineage>
</organism>
<dbReference type="GO" id="GO:0004984">
    <property type="term" value="F:olfactory receptor activity"/>
    <property type="evidence" value="ECO:0007669"/>
    <property type="project" value="InterPro"/>
</dbReference>
<dbReference type="AlphaFoldDB" id="A0A834I223"/>
<dbReference type="Pfam" id="PF02949">
    <property type="entry name" value="7tm_6"/>
    <property type="match status" value="1"/>
</dbReference>
<feature type="transmembrane region" description="Helical" evidence="10">
    <location>
        <begin position="180"/>
        <end position="208"/>
    </location>
</feature>
<dbReference type="InterPro" id="IPR004117">
    <property type="entry name" value="7tm6_olfct_rcpt"/>
</dbReference>
<dbReference type="PANTHER" id="PTHR21137:SF3">
    <property type="entry name" value="ODORANT RECEPTOR 30A-RELATED"/>
    <property type="match status" value="1"/>
</dbReference>
<dbReference type="OrthoDB" id="8117390at2759"/>
<accession>A0A834I223</accession>
<comment type="similarity">
    <text evidence="10">Belongs to the insect chemoreceptor superfamily. Heteromeric odorant receptor channel (TC 1.A.69) family.</text>
</comment>
<evidence type="ECO:0000256" key="9">
    <source>
        <dbReference type="ARBA" id="ARBA00023224"/>
    </source>
</evidence>
<keyword evidence="4 10" id="KW-0812">Transmembrane</keyword>
<keyword evidence="8 10" id="KW-0675">Receptor</keyword>
<dbReference type="GO" id="GO:0007165">
    <property type="term" value="P:signal transduction"/>
    <property type="evidence" value="ECO:0007669"/>
    <property type="project" value="UniProtKB-KW"/>
</dbReference>
<feature type="transmembrane region" description="Helical" evidence="10">
    <location>
        <begin position="284"/>
        <end position="305"/>
    </location>
</feature>
<evidence type="ECO:0000313" key="12">
    <source>
        <dbReference type="Proteomes" id="UP000625711"/>
    </source>
</evidence>
<comment type="caution">
    <text evidence="11">The sequence shown here is derived from an EMBL/GenBank/DDBJ whole genome shotgun (WGS) entry which is preliminary data.</text>
</comment>
<keyword evidence="7 10" id="KW-0472">Membrane</keyword>
<evidence type="ECO:0000256" key="4">
    <source>
        <dbReference type="ARBA" id="ARBA00022692"/>
    </source>
</evidence>